<dbReference type="InterPro" id="IPR006764">
    <property type="entry name" value="SAM_dep_MeTrfase_SAV2177_type"/>
</dbReference>
<organism evidence="1 2">
    <name type="scientific">Phytohabitans rumicis</name>
    <dbReference type="NCBI Taxonomy" id="1076125"/>
    <lineage>
        <taxon>Bacteria</taxon>
        <taxon>Bacillati</taxon>
        <taxon>Actinomycetota</taxon>
        <taxon>Actinomycetes</taxon>
        <taxon>Micromonosporales</taxon>
        <taxon>Micromonosporaceae</taxon>
    </lineage>
</organism>
<sequence>MEIARLPVKIESTVSIELKDALMSDSSAAGGDGKQAPSLDTTVPQTARIWNYWLGGKDNFAVDREVGDQIYGAFPQIVENARLSRAYLVRAVRYLAGEAGVRQFLDIGTGLPTADNTHEVAQSVAPESRIVYVDNDPLVLVHARALLTSTPEGATDYIDADMRDADQIVREASRTLDLTKPTALILMGILGHIKEDDEAQSIVRGIMDVLPAGSYVAMYDGTDTSPGVVEAARIWNQSANPQYHLRSPERIARFFDGLELVEPGVVSVTRWRPGLDNDDLPEIDQYCGVGRKA</sequence>
<evidence type="ECO:0000313" key="2">
    <source>
        <dbReference type="Proteomes" id="UP000482960"/>
    </source>
</evidence>
<dbReference type="Pfam" id="PF04672">
    <property type="entry name" value="Methyltransf_19"/>
    <property type="match status" value="1"/>
</dbReference>
<comment type="caution">
    <text evidence="1">The sequence shown here is derived from an EMBL/GenBank/DDBJ whole genome shotgun (WGS) entry which is preliminary data.</text>
</comment>
<dbReference type="InterPro" id="IPR029063">
    <property type="entry name" value="SAM-dependent_MTases_sf"/>
</dbReference>
<name>A0A6V8LMX3_9ACTN</name>
<reference evidence="1 2" key="1">
    <citation type="submission" date="2020-03" db="EMBL/GenBank/DDBJ databases">
        <title>Whole genome shotgun sequence of Phytohabitans rumicis NBRC 108638.</title>
        <authorList>
            <person name="Komaki H."/>
            <person name="Tamura T."/>
        </authorList>
    </citation>
    <scope>NUCLEOTIDE SEQUENCE [LARGE SCALE GENOMIC DNA]</scope>
    <source>
        <strain evidence="1 2">NBRC 108638</strain>
    </source>
</reference>
<dbReference type="Proteomes" id="UP000482960">
    <property type="component" value="Unassembled WGS sequence"/>
</dbReference>
<accession>A0A6V8LMX3</accession>
<dbReference type="SUPFAM" id="SSF53335">
    <property type="entry name" value="S-adenosyl-L-methionine-dependent methyltransferases"/>
    <property type="match status" value="1"/>
</dbReference>
<dbReference type="AlphaFoldDB" id="A0A6V8LMX3"/>
<protein>
    <recommendedName>
        <fullName evidence="3">S-adenosyl methyltransferase</fullName>
    </recommendedName>
</protein>
<dbReference type="EMBL" id="BLPG01000002">
    <property type="protein sequence ID" value="GFJ96228.1"/>
    <property type="molecule type" value="Genomic_DNA"/>
</dbReference>
<keyword evidence="2" id="KW-1185">Reference proteome</keyword>
<dbReference type="Gene3D" id="3.40.50.150">
    <property type="entry name" value="Vaccinia Virus protein VP39"/>
    <property type="match status" value="1"/>
</dbReference>
<evidence type="ECO:0000313" key="1">
    <source>
        <dbReference type="EMBL" id="GFJ96228.1"/>
    </source>
</evidence>
<reference evidence="1 2" key="2">
    <citation type="submission" date="2020-03" db="EMBL/GenBank/DDBJ databases">
        <authorList>
            <person name="Ichikawa N."/>
            <person name="Kimura A."/>
            <person name="Kitahashi Y."/>
            <person name="Uohara A."/>
        </authorList>
    </citation>
    <scope>NUCLEOTIDE SEQUENCE [LARGE SCALE GENOMIC DNA]</scope>
    <source>
        <strain evidence="1 2">NBRC 108638</strain>
    </source>
</reference>
<evidence type="ECO:0008006" key="3">
    <source>
        <dbReference type="Google" id="ProtNLM"/>
    </source>
</evidence>
<gene>
    <name evidence="1" type="ORF">Prum_098700</name>
</gene>
<dbReference type="PIRSF" id="PIRSF017393">
    <property type="entry name" value="MTase_SAV2177"/>
    <property type="match status" value="1"/>
</dbReference>
<proteinExistence type="predicted"/>